<dbReference type="SUPFAM" id="SSF47781">
    <property type="entry name" value="RuvA domain 2-like"/>
    <property type="match status" value="1"/>
</dbReference>
<accession>A0A1J5SBJ4</accession>
<keyword evidence="4" id="KW-0234">DNA repair</keyword>
<dbReference type="InterPro" id="IPR036267">
    <property type="entry name" value="RuvA_C_sf"/>
</dbReference>
<dbReference type="AlphaFoldDB" id="A0A1J5SBJ4"/>
<keyword evidence="6" id="KW-0067">ATP-binding</keyword>
<gene>
    <name evidence="6" type="primary">ruvA_4</name>
    <name evidence="6" type="ORF">GALL_120240</name>
</gene>
<dbReference type="InterPro" id="IPR003583">
    <property type="entry name" value="Hlx-hairpin-Hlx_DNA-bd_motif"/>
</dbReference>
<dbReference type="EC" id="3.6.4.12" evidence="6"/>
<sequence length="193" mass="20428">MIGRLSGILLEKNPPQILLDVQGVGYELDVPMSTFYNLPALQEKVVLHTHFVVREDAQLLYGFATSEERVAFRQLLKISGVGPKLALSVLSGLSLGDLSLAVANKDAGRLTKIPGVGKKTAERLLLELQGKFAVTGAGAAQGAPAASHGSDIVNALLALGYNEKEADWAAKQLSKEANVSDGIRQALKLLSKG</sequence>
<feature type="domain" description="Helix-hairpin-helix DNA-binding motif class 1" evidence="5">
    <location>
        <begin position="108"/>
        <end position="127"/>
    </location>
</feature>
<dbReference type="GO" id="GO:0006281">
    <property type="term" value="P:DNA repair"/>
    <property type="evidence" value="ECO:0007669"/>
    <property type="project" value="UniProtKB-KW"/>
</dbReference>
<dbReference type="CDD" id="cd14332">
    <property type="entry name" value="UBA_RuvA_C"/>
    <property type="match status" value="1"/>
</dbReference>
<evidence type="ECO:0000313" key="6">
    <source>
        <dbReference type="EMBL" id="OIR05897.1"/>
    </source>
</evidence>
<dbReference type="Pfam" id="PF01330">
    <property type="entry name" value="RuvA_N"/>
    <property type="match status" value="1"/>
</dbReference>
<evidence type="ECO:0000256" key="3">
    <source>
        <dbReference type="ARBA" id="ARBA00023125"/>
    </source>
</evidence>
<dbReference type="GO" id="GO:0009378">
    <property type="term" value="F:four-way junction helicase activity"/>
    <property type="evidence" value="ECO:0007669"/>
    <property type="project" value="InterPro"/>
</dbReference>
<evidence type="ECO:0000259" key="5">
    <source>
        <dbReference type="SMART" id="SM00278"/>
    </source>
</evidence>
<dbReference type="GO" id="GO:0016787">
    <property type="term" value="F:hydrolase activity"/>
    <property type="evidence" value="ECO:0007669"/>
    <property type="project" value="UniProtKB-KW"/>
</dbReference>
<proteinExistence type="inferred from homology"/>
<dbReference type="EMBL" id="MLJW01000047">
    <property type="protein sequence ID" value="OIR05897.1"/>
    <property type="molecule type" value="Genomic_DNA"/>
</dbReference>
<dbReference type="HAMAP" id="MF_00031">
    <property type="entry name" value="DNA_HJ_migration_RuvA"/>
    <property type="match status" value="1"/>
</dbReference>
<evidence type="ECO:0000256" key="4">
    <source>
        <dbReference type="ARBA" id="ARBA00023204"/>
    </source>
</evidence>
<dbReference type="InterPro" id="IPR010994">
    <property type="entry name" value="RuvA_2-like"/>
</dbReference>
<dbReference type="Pfam" id="PF14520">
    <property type="entry name" value="HHH_5"/>
    <property type="match status" value="1"/>
</dbReference>
<evidence type="ECO:0000256" key="1">
    <source>
        <dbReference type="ARBA" id="ARBA00022490"/>
    </source>
</evidence>
<dbReference type="SUPFAM" id="SSF46929">
    <property type="entry name" value="DNA helicase RuvA subunit, C-terminal domain"/>
    <property type="match status" value="1"/>
</dbReference>
<keyword evidence="1" id="KW-0963">Cytoplasm</keyword>
<dbReference type="InterPro" id="IPR012340">
    <property type="entry name" value="NA-bd_OB-fold"/>
</dbReference>
<dbReference type="Gene3D" id="2.40.50.140">
    <property type="entry name" value="Nucleic acid-binding proteins"/>
    <property type="match status" value="1"/>
</dbReference>
<keyword evidence="6" id="KW-0378">Hydrolase</keyword>
<dbReference type="NCBIfam" id="TIGR00084">
    <property type="entry name" value="ruvA"/>
    <property type="match status" value="1"/>
</dbReference>
<keyword evidence="6" id="KW-0347">Helicase</keyword>
<dbReference type="SUPFAM" id="SSF50249">
    <property type="entry name" value="Nucleic acid-binding proteins"/>
    <property type="match status" value="1"/>
</dbReference>
<dbReference type="InterPro" id="IPR013849">
    <property type="entry name" value="DNA_helicase_Holl-junc_RuvA_I"/>
</dbReference>
<keyword evidence="2" id="KW-0227">DNA damage</keyword>
<name>A0A1J5SBJ4_9ZZZZ</name>
<keyword evidence="3" id="KW-0238">DNA-binding</keyword>
<reference evidence="6" key="1">
    <citation type="submission" date="2016-10" db="EMBL/GenBank/DDBJ databases">
        <title>Sequence of Gallionella enrichment culture.</title>
        <authorList>
            <person name="Poehlein A."/>
            <person name="Muehling M."/>
            <person name="Daniel R."/>
        </authorList>
    </citation>
    <scope>NUCLEOTIDE SEQUENCE</scope>
</reference>
<dbReference type="Gene3D" id="1.10.8.10">
    <property type="entry name" value="DNA helicase RuvA subunit, C-terminal domain"/>
    <property type="match status" value="1"/>
</dbReference>
<dbReference type="GO" id="GO:0009379">
    <property type="term" value="C:Holliday junction helicase complex"/>
    <property type="evidence" value="ECO:0007669"/>
    <property type="project" value="InterPro"/>
</dbReference>
<dbReference type="InterPro" id="IPR011114">
    <property type="entry name" value="RuvA_C"/>
</dbReference>
<evidence type="ECO:0000256" key="2">
    <source>
        <dbReference type="ARBA" id="ARBA00022763"/>
    </source>
</evidence>
<dbReference type="GO" id="GO:0003677">
    <property type="term" value="F:DNA binding"/>
    <property type="evidence" value="ECO:0007669"/>
    <property type="project" value="UniProtKB-KW"/>
</dbReference>
<dbReference type="SMART" id="SM00278">
    <property type="entry name" value="HhH1"/>
    <property type="match status" value="2"/>
</dbReference>
<comment type="caution">
    <text evidence="6">The sequence shown here is derived from an EMBL/GenBank/DDBJ whole genome shotgun (WGS) entry which is preliminary data.</text>
</comment>
<dbReference type="Pfam" id="PF07499">
    <property type="entry name" value="RuvA_C"/>
    <property type="match status" value="1"/>
</dbReference>
<keyword evidence="6" id="KW-0547">Nucleotide-binding</keyword>
<organism evidence="6">
    <name type="scientific">mine drainage metagenome</name>
    <dbReference type="NCBI Taxonomy" id="410659"/>
    <lineage>
        <taxon>unclassified sequences</taxon>
        <taxon>metagenomes</taxon>
        <taxon>ecological metagenomes</taxon>
    </lineage>
</organism>
<dbReference type="GO" id="GO:0006310">
    <property type="term" value="P:DNA recombination"/>
    <property type="evidence" value="ECO:0007669"/>
    <property type="project" value="InterPro"/>
</dbReference>
<protein>
    <submittedName>
        <fullName evidence="6">Holliday junction ATP-dependent DNA helicase RuvA</fullName>
        <ecNumber evidence="6">3.6.4.12</ecNumber>
    </submittedName>
</protein>
<dbReference type="InterPro" id="IPR000085">
    <property type="entry name" value="RuvA"/>
</dbReference>
<dbReference type="Gene3D" id="1.10.150.20">
    <property type="entry name" value="5' to 3' exonuclease, C-terminal subdomain"/>
    <property type="match status" value="1"/>
</dbReference>
<dbReference type="GO" id="GO:0005524">
    <property type="term" value="F:ATP binding"/>
    <property type="evidence" value="ECO:0007669"/>
    <property type="project" value="InterPro"/>
</dbReference>
<feature type="domain" description="Helix-hairpin-helix DNA-binding motif class 1" evidence="5">
    <location>
        <begin position="73"/>
        <end position="92"/>
    </location>
</feature>